<keyword evidence="21 41" id="KW-0694">RNA-binding</keyword>
<keyword evidence="16" id="KW-0677">Repeat</keyword>
<feature type="compositionally biased region" description="Gly residues" evidence="44">
    <location>
        <begin position="1008"/>
        <end position="1052"/>
    </location>
</feature>
<keyword evidence="43" id="KW-0720">Serine protease</keyword>
<accession>A0A498NPK0</accession>
<feature type="compositionally biased region" description="Low complexity" evidence="44">
    <location>
        <begin position="816"/>
        <end position="831"/>
    </location>
</feature>
<dbReference type="PROSITE" id="PS50102">
    <property type="entry name" value="RRM"/>
    <property type="match status" value="2"/>
</dbReference>
<dbReference type="GO" id="GO:0072487">
    <property type="term" value="C:MSL complex"/>
    <property type="evidence" value="ECO:0007669"/>
    <property type="project" value="UniProtKB-ARBA"/>
</dbReference>
<feature type="compositionally biased region" description="Low complexity" evidence="44">
    <location>
        <begin position="1135"/>
        <end position="1146"/>
    </location>
</feature>
<dbReference type="FunFam" id="4.10.1060.10:FF:000002">
    <property type="entry name" value="RNA-binding protein EWS isoform 1"/>
    <property type="match status" value="1"/>
</dbReference>
<dbReference type="Pfam" id="PF01853">
    <property type="entry name" value="MOZ_SAS"/>
    <property type="match status" value="1"/>
</dbReference>
<evidence type="ECO:0000256" key="7">
    <source>
        <dbReference type="ARBA" id="ARBA00022454"/>
    </source>
</evidence>
<feature type="compositionally biased region" description="Low complexity" evidence="44">
    <location>
        <begin position="2600"/>
        <end position="2630"/>
    </location>
</feature>
<feature type="region of interest" description="Disordered" evidence="44">
    <location>
        <begin position="2909"/>
        <end position="3013"/>
    </location>
</feature>
<comment type="caution">
    <text evidence="51">The sequence shown here is derived from an EMBL/GenBank/DDBJ whole genome shotgun (WGS) entry which is preliminary data.</text>
</comment>
<dbReference type="STRING" id="84645.A0A498NPK0"/>
<dbReference type="Pfam" id="PF00856">
    <property type="entry name" value="SET"/>
    <property type="match status" value="1"/>
</dbReference>
<dbReference type="SMART" id="SM00020">
    <property type="entry name" value="Tryp_SPc"/>
    <property type="match status" value="1"/>
</dbReference>
<feature type="compositionally biased region" description="Acidic residues" evidence="44">
    <location>
        <begin position="2802"/>
        <end position="2816"/>
    </location>
</feature>
<dbReference type="Gene3D" id="3.30.60.60">
    <property type="entry name" value="N-acetyl transferase-like"/>
    <property type="match status" value="1"/>
</dbReference>
<evidence type="ECO:0000256" key="41">
    <source>
        <dbReference type="PROSITE-ProRule" id="PRU00176"/>
    </source>
</evidence>
<dbReference type="Proteomes" id="UP000290572">
    <property type="component" value="Unassembled WGS sequence"/>
</dbReference>
<feature type="compositionally biased region" description="Polar residues" evidence="44">
    <location>
        <begin position="794"/>
        <end position="815"/>
    </location>
</feature>
<evidence type="ECO:0000256" key="12">
    <source>
        <dbReference type="ARBA" id="ARBA00022679"/>
    </source>
</evidence>
<dbReference type="PROSITE" id="PS01358">
    <property type="entry name" value="ZF_RANBP2_1"/>
    <property type="match status" value="1"/>
</dbReference>
<dbReference type="Gene3D" id="2.170.270.10">
    <property type="entry name" value="SET domain"/>
    <property type="match status" value="1"/>
</dbReference>
<dbReference type="SMART" id="SM00508">
    <property type="entry name" value="PostSET"/>
    <property type="match status" value="1"/>
</dbReference>
<keyword evidence="13" id="KW-0949">S-adenosyl-L-methionine</keyword>
<evidence type="ECO:0000256" key="33">
    <source>
        <dbReference type="ARBA" id="ARBA00051681"/>
    </source>
</evidence>
<feature type="compositionally biased region" description="Polar residues" evidence="44">
    <location>
        <begin position="2001"/>
        <end position="2013"/>
    </location>
</feature>
<keyword evidence="7" id="KW-0158">Chromosome</keyword>
<feature type="compositionally biased region" description="Polar residues" evidence="44">
    <location>
        <begin position="46"/>
        <end position="56"/>
    </location>
</feature>
<dbReference type="GO" id="GO:0022008">
    <property type="term" value="P:neurogenesis"/>
    <property type="evidence" value="ECO:0007669"/>
    <property type="project" value="UniProtKB-ARBA"/>
</dbReference>
<evidence type="ECO:0000256" key="19">
    <source>
        <dbReference type="ARBA" id="ARBA00022833"/>
    </source>
</evidence>
<keyword evidence="15" id="KW-0732">Signal</keyword>
<dbReference type="InterPro" id="IPR035979">
    <property type="entry name" value="RBD_domain_sf"/>
</dbReference>
<dbReference type="GO" id="GO:0000775">
    <property type="term" value="C:chromosome, centromeric region"/>
    <property type="evidence" value="ECO:0007669"/>
    <property type="project" value="UniProtKB-SubCell"/>
</dbReference>
<comment type="catalytic activity">
    <reaction evidence="31">
        <text>L-lysyl-[protein] + acetyl-CoA = N(6)-acetyl-L-lysyl-[protein] + CoA + H(+)</text>
        <dbReference type="Rhea" id="RHEA:45948"/>
        <dbReference type="Rhea" id="RHEA-COMP:9752"/>
        <dbReference type="Rhea" id="RHEA-COMP:10731"/>
        <dbReference type="ChEBI" id="CHEBI:15378"/>
        <dbReference type="ChEBI" id="CHEBI:29969"/>
        <dbReference type="ChEBI" id="CHEBI:57287"/>
        <dbReference type="ChEBI" id="CHEBI:57288"/>
        <dbReference type="ChEBI" id="CHEBI:61930"/>
    </reaction>
    <physiologicalReaction direction="left-to-right" evidence="31">
        <dbReference type="Rhea" id="RHEA:45949"/>
    </physiologicalReaction>
</comment>
<dbReference type="Gene3D" id="3.30.70.330">
    <property type="match status" value="2"/>
</dbReference>
<evidence type="ECO:0000259" key="47">
    <source>
        <dbReference type="PROSITE" id="PS50240"/>
    </source>
</evidence>
<dbReference type="Pfam" id="PF00089">
    <property type="entry name" value="Trypsin"/>
    <property type="match status" value="1"/>
</dbReference>
<dbReference type="GO" id="GO:0005739">
    <property type="term" value="C:mitochondrion"/>
    <property type="evidence" value="ECO:0007669"/>
    <property type="project" value="UniProtKB-SubCell"/>
</dbReference>
<feature type="compositionally biased region" description="Polar residues" evidence="44">
    <location>
        <begin position="908"/>
        <end position="918"/>
    </location>
</feature>
<evidence type="ECO:0000259" key="48">
    <source>
        <dbReference type="PROSITE" id="PS50280"/>
    </source>
</evidence>
<dbReference type="PROSITE" id="PS50199">
    <property type="entry name" value="ZF_RANBP2_2"/>
    <property type="match status" value="1"/>
</dbReference>
<feature type="compositionally biased region" description="Basic and acidic residues" evidence="44">
    <location>
        <begin position="2957"/>
        <end position="2966"/>
    </location>
</feature>
<dbReference type="FunFam" id="3.40.630.30:FF:000002">
    <property type="entry name" value="Histone acetyltransferase"/>
    <property type="match status" value="1"/>
</dbReference>
<keyword evidence="9" id="KW-0597">Phosphoprotein</keyword>
<feature type="compositionally biased region" description="Polar residues" evidence="44">
    <location>
        <begin position="1442"/>
        <end position="1453"/>
    </location>
</feature>
<evidence type="ECO:0000259" key="46">
    <source>
        <dbReference type="PROSITE" id="PS50199"/>
    </source>
</evidence>
<evidence type="ECO:0000259" key="50">
    <source>
        <dbReference type="PROSITE" id="PS51726"/>
    </source>
</evidence>
<feature type="compositionally biased region" description="Basic and acidic residues" evidence="44">
    <location>
        <begin position="1866"/>
        <end position="1877"/>
    </location>
</feature>
<feature type="domain" description="Post-SET" evidence="49">
    <location>
        <begin position="3343"/>
        <end position="3359"/>
    </location>
</feature>
<feature type="compositionally biased region" description="Acidic residues" evidence="44">
    <location>
        <begin position="2527"/>
        <end position="2537"/>
    </location>
</feature>
<evidence type="ECO:0000256" key="36">
    <source>
        <dbReference type="ARBA" id="ARBA00076153"/>
    </source>
</evidence>
<keyword evidence="22" id="KW-0007">Acetylation</keyword>
<evidence type="ECO:0000256" key="13">
    <source>
        <dbReference type="ARBA" id="ARBA00022691"/>
    </source>
</evidence>
<feature type="compositionally biased region" description="Low complexity" evidence="44">
    <location>
        <begin position="762"/>
        <end position="793"/>
    </location>
</feature>
<feature type="compositionally biased region" description="Low complexity" evidence="44">
    <location>
        <begin position="2029"/>
        <end position="2056"/>
    </location>
</feature>
<dbReference type="InterPro" id="IPR024657">
    <property type="entry name" value="COMPASS_Set1_N-SET"/>
</dbReference>
<dbReference type="Pfam" id="PF11764">
    <property type="entry name" value="N-SET"/>
    <property type="match status" value="1"/>
</dbReference>
<evidence type="ECO:0000256" key="17">
    <source>
        <dbReference type="ARBA" id="ARBA00022771"/>
    </source>
</evidence>
<dbReference type="GO" id="GO:1903108">
    <property type="term" value="P:regulation of mitochondrial transcription"/>
    <property type="evidence" value="ECO:0007669"/>
    <property type="project" value="UniProtKB-ARBA"/>
</dbReference>
<proteinExistence type="evidence at protein level"/>
<dbReference type="CDD" id="cd12548">
    <property type="entry name" value="RRM_Set1A"/>
    <property type="match status" value="1"/>
</dbReference>
<dbReference type="GO" id="GO:0042800">
    <property type="term" value="F:histone H3K4 methyltransferase activity"/>
    <property type="evidence" value="ECO:0007669"/>
    <property type="project" value="InterPro"/>
</dbReference>
<dbReference type="InterPro" id="IPR001876">
    <property type="entry name" value="Znf_RanBP2"/>
</dbReference>
<evidence type="ECO:0000256" key="37">
    <source>
        <dbReference type="ARBA" id="ARBA00081318"/>
    </source>
</evidence>
<evidence type="ECO:0000256" key="31">
    <source>
        <dbReference type="ARBA" id="ARBA00047787"/>
    </source>
</evidence>
<dbReference type="GO" id="GO:0046972">
    <property type="term" value="F:histone H4K16 acetyltransferase activity"/>
    <property type="evidence" value="ECO:0007669"/>
    <property type="project" value="UniProtKB-ARBA"/>
</dbReference>
<evidence type="ECO:0000256" key="15">
    <source>
        <dbReference type="ARBA" id="ARBA00022729"/>
    </source>
</evidence>
<keyword evidence="12 51" id="KW-0808">Transferase</keyword>
<dbReference type="InterPro" id="IPR018114">
    <property type="entry name" value="TRYPSIN_HIS"/>
</dbReference>
<dbReference type="PROSITE" id="PS00135">
    <property type="entry name" value="TRYPSIN_SER"/>
    <property type="match status" value="1"/>
</dbReference>
<feature type="compositionally biased region" description="Polar residues" evidence="44">
    <location>
        <begin position="2639"/>
        <end position="2650"/>
    </location>
</feature>
<evidence type="ECO:0000256" key="9">
    <source>
        <dbReference type="ARBA" id="ARBA00022553"/>
    </source>
</evidence>
<dbReference type="InterPro" id="IPR036388">
    <property type="entry name" value="WH-like_DNA-bd_sf"/>
</dbReference>
<evidence type="ECO:0000256" key="42">
    <source>
        <dbReference type="PROSITE-ProRule" id="PRU00322"/>
    </source>
</evidence>
<keyword evidence="25" id="KW-1015">Disulfide bond</keyword>
<evidence type="ECO:0000256" key="11">
    <source>
        <dbReference type="ARBA" id="ARBA00022670"/>
    </source>
</evidence>
<dbReference type="SMART" id="SM00547">
    <property type="entry name" value="ZnF_RBZ"/>
    <property type="match status" value="1"/>
</dbReference>
<evidence type="ECO:0000256" key="3">
    <source>
        <dbReference type="ARBA" id="ARBA00004584"/>
    </source>
</evidence>
<feature type="domain" description="RRM" evidence="45">
    <location>
        <begin position="1223"/>
        <end position="1311"/>
    </location>
</feature>
<feature type="active site" description="Proton donor/acceptor" evidence="40">
    <location>
        <position position="394"/>
    </location>
</feature>
<evidence type="ECO:0000256" key="30">
    <source>
        <dbReference type="ARBA" id="ARBA00023328"/>
    </source>
</evidence>
<evidence type="ECO:0000256" key="2">
    <source>
        <dbReference type="ARBA" id="ARBA00004173"/>
    </source>
</evidence>
<dbReference type="InterPro" id="IPR046341">
    <property type="entry name" value="SET_dom_sf"/>
</dbReference>
<dbReference type="GO" id="GO:0040029">
    <property type="term" value="P:epigenetic regulation of gene expression"/>
    <property type="evidence" value="ECO:0007669"/>
    <property type="project" value="UniProtKB-ARBA"/>
</dbReference>
<name>A0A498NPK0_LABRO</name>
<dbReference type="InterPro" id="IPR000504">
    <property type="entry name" value="RRM_dom"/>
</dbReference>
<keyword evidence="30" id="KW-0137">Centromere</keyword>
<dbReference type="SUPFAM" id="SSF55729">
    <property type="entry name" value="Acyl-CoA N-acyltransferases (Nat)"/>
    <property type="match status" value="1"/>
</dbReference>
<dbReference type="SMART" id="SM00360">
    <property type="entry name" value="RRM"/>
    <property type="match status" value="2"/>
</dbReference>
<evidence type="ECO:0000256" key="20">
    <source>
        <dbReference type="ARBA" id="ARBA00022853"/>
    </source>
</evidence>
<dbReference type="Pfam" id="PF00076">
    <property type="entry name" value="RRM_1"/>
    <property type="match status" value="2"/>
</dbReference>
<dbReference type="FunFam" id="3.30.60.60:FF:000001">
    <property type="entry name" value="Histone acetyltransferase"/>
    <property type="match status" value="1"/>
</dbReference>
<feature type="region of interest" description="Disordered" evidence="44">
    <location>
        <begin position="2160"/>
        <end position="2206"/>
    </location>
</feature>
<evidence type="ECO:0000256" key="34">
    <source>
        <dbReference type="ARBA" id="ARBA00062668"/>
    </source>
</evidence>
<evidence type="ECO:0000256" key="25">
    <source>
        <dbReference type="ARBA" id="ARBA00023157"/>
    </source>
</evidence>
<gene>
    <name evidence="51" type="ORF">ROHU_036029</name>
</gene>
<dbReference type="InterPro" id="IPR036443">
    <property type="entry name" value="Znf_RanBP2_sf"/>
</dbReference>
<dbReference type="CDD" id="cd12535">
    <property type="entry name" value="RRM_FUS_TAF15"/>
    <property type="match status" value="1"/>
</dbReference>
<evidence type="ECO:0000256" key="38">
    <source>
        <dbReference type="ARBA" id="ARBA00081818"/>
    </source>
</evidence>
<dbReference type="InterPro" id="IPR033116">
    <property type="entry name" value="TRYPSIN_SER"/>
</dbReference>
<comment type="subunit">
    <text evidence="34">Component of a multisubunit histone acetyltransferase complex (MSL) at least composed of the MOF/KAT8, MSL1/hampin, MSL2L1 and MSL3L1. Component of the NSL complex at least composed of MOF/KAT8, KANSL1, KANSL2, KANSL3, MCRS1, PHF20, OGT1/OGT, WDR5 and HCFC1. Component of some MLL1/MLL complex, at least composed of the core components KMT2A/MLL1, ASH2L, HCFC1, WDR5 and RBBP5, as well as the facultative components BACC1, CHD8, E2F6, HSP70, INO80C, KANSL1, LAS1L, MAX, MCRS1, MGA, MOF/KAT8, PELP1, PHF20, PRP31, RING2, RUVB1/TIP49A, RUVB2/TIP49B, SENP3, TAF1, TAF4, TAF6, TAF7, TAF9 and TEX10. Interacts with the chromodomain of MORF4L1/MRG15. Interacts with ATM (via its Tudor-knot domain); possibly regulating the activity of ATM. Interacts with NELFD.</text>
</comment>
<evidence type="ECO:0000256" key="10">
    <source>
        <dbReference type="ARBA" id="ARBA00022603"/>
    </source>
</evidence>
<protein>
    <recommendedName>
        <fullName evidence="35">Histone acetyltransferase KAT8</fullName>
        <ecNumber evidence="6">2.3.1.48</ecNumber>
    </recommendedName>
    <alternativeName>
        <fullName evidence="38">Lysine acetyltransferase 8</fullName>
    </alternativeName>
    <alternativeName>
        <fullName evidence="37">MOZ, YBF2/SAS3, SAS2 and TIP60 protein 1</fullName>
    </alternativeName>
    <alternativeName>
        <fullName evidence="36">Protein acetyltransferase KAT8</fullName>
    </alternativeName>
    <alternativeName>
        <fullName evidence="39">Protein propionyltransferase KAT8</fullName>
    </alternativeName>
</protein>
<feature type="compositionally biased region" description="Polar residues" evidence="44">
    <location>
        <begin position="7"/>
        <end position="22"/>
    </location>
</feature>
<evidence type="ECO:0000313" key="52">
    <source>
        <dbReference type="Proteomes" id="UP000290572"/>
    </source>
</evidence>
<dbReference type="PANTHER" id="PTHR45814">
    <property type="entry name" value="HISTONE-LYSINE N-METHYLTRANSFERASE SETD1"/>
    <property type="match status" value="1"/>
</dbReference>
<dbReference type="SMART" id="SM00317">
    <property type="entry name" value="SET"/>
    <property type="match status" value="1"/>
</dbReference>
<keyword evidence="11 43" id="KW-0645">Protease</keyword>
<evidence type="ECO:0000256" key="35">
    <source>
        <dbReference type="ARBA" id="ARBA00073537"/>
    </source>
</evidence>
<feature type="region of interest" description="Disordered" evidence="44">
    <location>
        <begin position="1008"/>
        <end position="1055"/>
    </location>
</feature>
<feature type="compositionally biased region" description="Low complexity" evidence="44">
    <location>
        <begin position="861"/>
        <end position="879"/>
    </location>
</feature>
<evidence type="ECO:0000256" key="14">
    <source>
        <dbReference type="ARBA" id="ARBA00022723"/>
    </source>
</evidence>
<feature type="compositionally biased region" description="Basic and acidic residues" evidence="44">
    <location>
        <begin position="2937"/>
        <end position="2948"/>
    </location>
</feature>
<dbReference type="GO" id="GO:0003723">
    <property type="term" value="F:RNA binding"/>
    <property type="evidence" value="ECO:0007669"/>
    <property type="project" value="UniProtKB-UniRule"/>
</dbReference>
<keyword evidence="14" id="KW-0479">Metal-binding</keyword>
<keyword evidence="8" id="KW-0488">Methylation</keyword>
<feature type="region of interest" description="Disordered" evidence="44">
    <location>
        <begin position="2800"/>
        <end position="2839"/>
    </location>
</feature>
<evidence type="ECO:0000256" key="44">
    <source>
        <dbReference type="SAM" id="MobiDB-lite"/>
    </source>
</evidence>
<keyword evidence="28" id="KW-0539">Nucleus</keyword>
<keyword evidence="29" id="KW-0012">Acyltransferase</keyword>
<dbReference type="GO" id="GO:0061920">
    <property type="term" value="F:protein propionyltransferase activity"/>
    <property type="evidence" value="ECO:0007669"/>
    <property type="project" value="RHEA"/>
</dbReference>
<dbReference type="CDD" id="cd00190">
    <property type="entry name" value="Tryp_SPc"/>
    <property type="match status" value="1"/>
</dbReference>
<organism evidence="51 52">
    <name type="scientific">Labeo rohita</name>
    <name type="common">Indian major carp</name>
    <name type="synonym">Cyprinus rohita</name>
    <dbReference type="NCBI Taxonomy" id="84645"/>
    <lineage>
        <taxon>Eukaryota</taxon>
        <taxon>Metazoa</taxon>
        <taxon>Chordata</taxon>
        <taxon>Craniata</taxon>
        <taxon>Vertebrata</taxon>
        <taxon>Euteleostomi</taxon>
        <taxon>Actinopterygii</taxon>
        <taxon>Neopterygii</taxon>
        <taxon>Teleostei</taxon>
        <taxon>Ostariophysi</taxon>
        <taxon>Cypriniformes</taxon>
        <taxon>Cyprinidae</taxon>
        <taxon>Labeoninae</taxon>
        <taxon>Labeonini</taxon>
        <taxon>Labeo</taxon>
    </lineage>
</organism>
<evidence type="ECO:0000256" key="32">
    <source>
        <dbReference type="ARBA" id="ARBA00048940"/>
    </source>
</evidence>
<evidence type="ECO:0000256" key="4">
    <source>
        <dbReference type="ARBA" id="ARBA00008448"/>
    </source>
</evidence>
<feature type="compositionally biased region" description="Acidic residues" evidence="44">
    <location>
        <begin position="2483"/>
        <end position="2507"/>
    </location>
</feature>
<dbReference type="GO" id="GO:0051241">
    <property type="term" value="P:negative regulation of multicellular organismal process"/>
    <property type="evidence" value="ECO:0007669"/>
    <property type="project" value="UniProtKB-ARBA"/>
</dbReference>
<feature type="domain" description="SET" evidence="48">
    <location>
        <begin position="3220"/>
        <end position="3337"/>
    </location>
</feature>
<keyword evidence="52" id="KW-1185">Reference proteome</keyword>
<evidence type="ECO:0007829" key="53">
    <source>
        <dbReference type="PeptideAtlas" id="A0A498NPK0"/>
    </source>
</evidence>
<keyword evidence="24" id="KW-0496">Mitochondrion</keyword>
<comment type="similarity">
    <text evidence="5">Belongs to the MYST (SAS/MOZ) family.</text>
</comment>
<dbReference type="Pfam" id="PF17772">
    <property type="entry name" value="zf-MYST"/>
    <property type="match status" value="1"/>
</dbReference>
<feature type="region of interest" description="Disordered" evidence="44">
    <location>
        <begin position="762"/>
        <end position="918"/>
    </location>
</feature>
<feature type="compositionally biased region" description="Polar residues" evidence="44">
    <location>
        <begin position="1963"/>
        <end position="1979"/>
    </location>
</feature>
<feature type="compositionally biased region" description="Acidic residues" evidence="44">
    <location>
        <begin position="2016"/>
        <end position="2026"/>
    </location>
</feature>
<keyword evidence="10 51" id="KW-0489">Methyltransferase</keyword>
<dbReference type="FunFam" id="1.10.10.10:FF:000022">
    <property type="entry name" value="Histone acetyltransferase"/>
    <property type="match status" value="1"/>
</dbReference>
<dbReference type="CDD" id="cd19169">
    <property type="entry name" value="SET_SETD1"/>
    <property type="match status" value="1"/>
</dbReference>
<dbReference type="InterPro" id="IPR016197">
    <property type="entry name" value="Chromo-like_dom_sf"/>
</dbReference>
<dbReference type="GO" id="GO:0044545">
    <property type="term" value="C:NSL complex"/>
    <property type="evidence" value="ECO:0007669"/>
    <property type="project" value="UniProtKB-ARBA"/>
</dbReference>
<dbReference type="InterPro" id="IPR025995">
    <property type="entry name" value="Tudor-knot"/>
</dbReference>
<dbReference type="InterPro" id="IPR001254">
    <property type="entry name" value="Trypsin_dom"/>
</dbReference>
<feature type="domain" description="RanBP2-type" evidence="46">
    <location>
        <begin position="1053"/>
        <end position="1084"/>
    </location>
</feature>
<dbReference type="SMART" id="SM01291">
    <property type="entry name" value="N-SET"/>
    <property type="match status" value="1"/>
</dbReference>
<feature type="compositionally biased region" description="Basic and acidic residues" evidence="44">
    <location>
        <begin position="1648"/>
        <end position="1659"/>
    </location>
</feature>
<dbReference type="GO" id="GO:0004252">
    <property type="term" value="F:serine-type endopeptidase activity"/>
    <property type="evidence" value="ECO:0007669"/>
    <property type="project" value="InterPro"/>
</dbReference>
<feature type="compositionally biased region" description="Basic and acidic residues" evidence="44">
    <location>
        <begin position="25"/>
        <end position="44"/>
    </location>
</feature>
<dbReference type="Pfam" id="PF11717">
    <property type="entry name" value="Tudor-knot"/>
    <property type="match status" value="1"/>
</dbReference>
<dbReference type="InterPro" id="IPR044570">
    <property type="entry name" value="Set1-like"/>
</dbReference>
<dbReference type="FunFam" id="2.170.270.10:FF:000010">
    <property type="entry name" value="Histone-lysine N-methyltransferase"/>
    <property type="match status" value="1"/>
</dbReference>
<dbReference type="Gene3D" id="1.10.10.10">
    <property type="entry name" value="Winged helix-like DNA-binding domain superfamily/Winged helix DNA-binding domain"/>
    <property type="match status" value="1"/>
</dbReference>
<dbReference type="GO" id="GO:0030097">
    <property type="term" value="P:hemopoiesis"/>
    <property type="evidence" value="ECO:0007669"/>
    <property type="project" value="UniProtKB-ARBA"/>
</dbReference>
<feature type="compositionally biased region" description="Low complexity" evidence="44">
    <location>
        <begin position="1807"/>
        <end position="1835"/>
    </location>
</feature>
<feature type="compositionally biased region" description="Pro residues" evidence="44">
    <location>
        <begin position="2548"/>
        <end position="2559"/>
    </location>
</feature>
<keyword evidence="53" id="KW-1267">Proteomics identification</keyword>
<keyword evidence="18 43" id="KW-0378">Hydrolase</keyword>
<feature type="region of interest" description="Disordered" evidence="44">
    <location>
        <begin position="2851"/>
        <end position="2872"/>
    </location>
</feature>
<evidence type="ECO:0000256" key="24">
    <source>
        <dbReference type="ARBA" id="ARBA00023128"/>
    </source>
</evidence>
<dbReference type="InterPro" id="IPR043504">
    <property type="entry name" value="Peptidase_S1_PA_chymotrypsin"/>
</dbReference>
<dbReference type="PROSITE" id="PS50280">
    <property type="entry name" value="SET"/>
    <property type="match status" value="1"/>
</dbReference>
<evidence type="ECO:0000256" key="18">
    <source>
        <dbReference type="ARBA" id="ARBA00022801"/>
    </source>
</evidence>
<dbReference type="SUPFAM" id="SSF82199">
    <property type="entry name" value="SET domain"/>
    <property type="match status" value="1"/>
</dbReference>
<evidence type="ECO:0000256" key="6">
    <source>
        <dbReference type="ARBA" id="ARBA00013184"/>
    </source>
</evidence>
<comment type="similarity">
    <text evidence="4">Belongs to the RRM TET family.</text>
</comment>
<feature type="domain" description="Peptidase S1" evidence="47">
    <location>
        <begin position="492"/>
        <end position="743"/>
    </location>
</feature>
<feature type="compositionally biased region" description="Basic and acidic residues" evidence="44">
    <location>
        <begin position="2442"/>
        <end position="2453"/>
    </location>
</feature>
<evidence type="ECO:0000256" key="1">
    <source>
        <dbReference type="ARBA" id="ARBA00004123"/>
    </source>
</evidence>
<evidence type="ECO:0000256" key="22">
    <source>
        <dbReference type="ARBA" id="ARBA00022990"/>
    </source>
</evidence>
<feature type="compositionally biased region" description="Pro residues" evidence="44">
    <location>
        <begin position="1746"/>
        <end position="1757"/>
    </location>
</feature>
<keyword evidence="20" id="KW-0156">Chromatin regulator</keyword>
<sequence length="3359" mass="367769">MSGVAMSMSNNRHPNMNNSYDNCGSEERMDVEIDAGHAGTDRGSLETGTRATCSSNGSGGEEDEAEAADREREATGSSTPPSGDGVSHGGGREQEVSVEIGETYLCQRADKTWHSAEVIQSRLNEQEGREEFYVHYVGFNRRLDEWVGKARLALTKTVKDAVRKSVEEGGGGELVDQPERKITRNQKRKHDEINHVQKTYAEMDPTTAALEKEHEAITKVKYVDKIQIGNFEIDAWYFSPFPEDYGKQPKLWICEYCLKYMKYEKTFRYHLSQCQWRQPPGKEIYRRNNISVYEVDGKDHKIYCQNLCLLAKLFLDHKTLYFDVEPFIFYILTEVNKQGAHIVGYFSKEKESPDGNNVACILTLPPYQRRGYGKFLIAFSYELSKLESTVGSPEKPLSDLGKLSYRSYWSWVLLEILRDFRGTLSIKDLSQMTSITQSDIISTLQSLNMVKYWKGQHVICVTPKLVEEHLKSAQYKKPPITVCGKPPLGKRIVGGVEASAGSWPWQVDIQMGANGHVCGGSIIAKNWVLSAAHCFPNPSEVSSYRLYMGRHLLNGYNQFETVSQVQRVVVPEGYSNPQEGRDVALVQLCSPVTWSDRIQPVCLPYAGFVFNSGTLCYVTGWGHTQEGVSLTGAGALREVQVPIIDQSSCQSMYQILSSDLVTVDVLSDMICAGYMEGGKDSCQGDSGGPLVCPGGNGTWIQAGVIMPKPQAMVMVVMEDSLARVTVSPLAKITASRAMEDTAKTQRAALLIVRVDMVPAMDSPNQGYSQSSQSYSSGGYSSSSQPPPAQSGGYTQQSSFSGYNQHQSTPPSASSNYGSTSQPSGYGQQQQQGGSGYGGSGAQSGGYGSTEGQSGGYGSSGGQHQSSQHGGGPYNQSPNYSSPPPQNYGQQSQYGQGGPRDHGAGGPNMQEQDNSDNNTIFVQGLGDDYTVDSVADFFKQIGIIKVNKKTGLPMINLYTDRETGKLKGEATVSFDDPPSAKAAIDWFDGKDFNGNPIKVSFATRRAEFGRGGGMRGGRGRGGPMGRGGFGGGRGGGGGGFPGNNGGGGGGGQQRAGDWKCSNPTCGNLNFSWRNECNQCKAPKPEGSGGGMPPMGGGFGGDRGRGGFDRGGFRGRGGDRGGFRGGRGGDRGGFGPGKMDSSDSMDPDSGADTQRTLSLQWKSYKLVQDPALRRVTQKIYRYDGIHFSVPDSGFPPVGDLRDPRPRRIWSRHTELSLPVPKFKLDEYYVGPIPLKEVTFARLNDNIKEPFLAEMCAKFGEVEEMEILFHPKTRKHLGLARVLFTSTRGAKDTVKHLHNTSVMGNIVHVQLDIKGQQRMKYYDLIVSGSYTPQTVPTGGKALTEKFQPPAPTQPDTSSDIRRRLSTDQMAAPTAPLNSGSTTPCSVDTGFGDQRLDTPPSSLGGPYTPGSSASSQGGGTPYTPRSGTPFSQDSGYSVGRHGGYSGTQSFSQQDMLPSSSCSSSAVSSSSGFKPPRFHEDLHAPPPQEPGVFHRGRPGYPPTAPFRPNEPPYPYPNVGGSGMHMPLHPPMPPPGPQFEPPPLSDRERERDRERGHRDRDRERDSGGRYGGGISSRRSSYHYQQDTNSSSTSKSYHSHHSHHADRREDRDGRAYRRDSSGSRSGDHGRHRNHHHSHNHHSGGGGGSSRRRSSRDREWERDREGDYNSSDPRYGGHSNSSHHSSNSLSPPSATSSYGGYSSSKDLSPYDTPSSSRLEPSPAFRPQQGASERAFGMGGSMDNDYRAHSHHTPLAPPPPPPPLPPASVIAAAVAETLGSLDFGQDSPIREEQWTKPKRYPSTPPHPPRTPPTSSPPHASIPSSSTSPSSTSLPHHLPSSTASLSPPPPQRDSSPEPDSTNESLPFMHHSSSLDSRIEMLLKEQKAKFSFLASDDEDDDKEEDRGRGKTGESADDGGNKLREENGERPGHKRQGETEGGQQRRRGDKDGRRSRGKRQGGAVGEGRKTPPEVASSTPTTHSLVSESLQGQMPPPQEEHTTSDSHRAPHTPPTYNGEAQPSPHSSGEDMEISDEDDNAITTATPHPAASSSSSPATSSQSALPSQTPDPSASPAPDTNQHFNATMPPPPIPSYPPHLPPPPLPGFSLQPPPPPGIPPPLPHMELHPEYPPPLPHHMYDYASSMELMSQYCGGAPMSFQMQTHMLSRLHQMRMASSNSSTAPPGEVPPASEYPPSFHLHSIPPPHAPPHHPHHPYMDQDGNVATHYDQDHRYIPPHLPYAYPDPHAAQLPHHHAIPPPHSPWPPHLLPQQFPSHYPPPGFGTVSGVDGELYGAAGDQMAIMGHNPYEAVVQQVLAALIEEMKNIMQRDLNRKMVENVAFGTFDEWWDRKEQKAKPFQTAMRGVAVVREEEKKDEKTSNRPREPLMSLVDWAKSGGMEGFSLRGALRLPSFKVKRKEPQELVEGGELKRARPSTPPDEEDEDSYQGKSVDTAAGRTEDRRVADRGAARRRRRAKARKPYDLDSEGEETSDGSSSEKEDEDSDKVDESEDEALSADSDDESISSSSSESSSSSSSASSSSSDEEDEEDGEQAAEKEEKTPTAVPPSSPYPRPSSPILLLPPLKKRRKTVSFSMEESEAKPSVLSSSAPPPSPTPVSQASDVPTSASPGSTPTAAVPAATSKPVPMLLPFASRPSENNAVTSPASPSAVLTVPPPVRSLRPDEPKKSPGLPPSPQTPTAKTPSKRGKESPRTPPAPVCLTVQNLPLDHASLVKVAYEDPVPIPTTQKGRARGRPRTLSQSASALHPALEEEDEDEEELEQRLKLREQLGVSSLLQLASAPKPDLSVLADVALKMDPEADIDSEETETSDEAEEHKLEEEEGDFFAPHPRQPLQDPEGLFVLQEHNYSKTPAPPHLTSPQKRTKQDSTVLLPADLNQHGVQEAPEEVIGEALAARAEAPELYGDLSGMLCDSRDTAETQTKTLGPAHKRRGSISKEMEVEERGKGKSKKRSRKDKENEELQITKKQKDKQIKKQRKRKLEELEEDVDVEQLESGELSSSSSDSGDSDFGLERSLEFEKEEVRKSERLFLQEAGLTPSTQRRSKHVPTAAPLLRPSYKNRSEFEQMTILYDIWNTGLDQEDMRLLKSTYEKLLQDDHGTDWLNDTHWVFSLNLLSALTNIPNPRRKKKTPDGQLRQHVTGCARSEGYYAISRKEKDVYLELDQPVTVQEAGDYDTAGSNRLLSERRSEQRRLLSAIGTPAVMDSDLLKLNQLKFRKKKLRFGRSRIHEWGLFAMEPIAADEMVIEYVGQSIRQMVADNREKRYAQEGIGSSYLFRVDHDTIIDATKCGNLARFINHCCTPNCYAKVITIESQKKIVIYSKQPIGVNEEITYDYKFPIEENKIPCLCGTENCRGTLN</sequence>
<dbReference type="InterPro" id="IPR037841">
    <property type="entry name" value="SET_SETD1A/B"/>
</dbReference>
<feature type="compositionally biased region" description="Low complexity" evidence="44">
    <location>
        <begin position="1454"/>
        <end position="1466"/>
    </location>
</feature>
<reference evidence="51 52" key="1">
    <citation type="submission" date="2018-03" db="EMBL/GenBank/DDBJ databases">
        <title>Draft genome sequence of Rohu Carp (Labeo rohita).</title>
        <authorList>
            <person name="Das P."/>
            <person name="Kushwaha B."/>
            <person name="Joshi C.G."/>
            <person name="Kumar D."/>
            <person name="Nagpure N.S."/>
            <person name="Sahoo L."/>
            <person name="Das S.P."/>
            <person name="Bit A."/>
            <person name="Patnaik S."/>
            <person name="Meher P.K."/>
            <person name="Jayasankar P."/>
            <person name="Koringa P.G."/>
            <person name="Patel N.V."/>
            <person name="Hinsu A.T."/>
            <person name="Kumar R."/>
            <person name="Pandey M."/>
            <person name="Agarwal S."/>
            <person name="Srivastava S."/>
            <person name="Singh M."/>
            <person name="Iquebal M.A."/>
            <person name="Jaiswal S."/>
            <person name="Angadi U.B."/>
            <person name="Kumar N."/>
            <person name="Raza M."/>
            <person name="Shah T.M."/>
            <person name="Rai A."/>
            <person name="Jena J.K."/>
        </authorList>
    </citation>
    <scope>NUCLEOTIDE SEQUENCE [LARGE SCALE GENOMIC DNA]</scope>
    <source>
        <strain evidence="51">DASCIFA01</strain>
        <tissue evidence="51">Testis</tissue>
    </source>
</reference>
<dbReference type="SUPFAM" id="SSF50494">
    <property type="entry name" value="Trypsin-like serine proteases"/>
    <property type="match status" value="1"/>
</dbReference>
<feature type="compositionally biased region" description="Gly residues" evidence="44">
    <location>
        <begin position="832"/>
        <end position="860"/>
    </location>
</feature>
<dbReference type="FunFam" id="3.30.70.330:FF:000127">
    <property type="entry name" value="RNA-binding protein EWS isoform 1"/>
    <property type="match status" value="1"/>
</dbReference>
<feature type="compositionally biased region" description="Gly residues" evidence="44">
    <location>
        <begin position="1085"/>
        <end position="1099"/>
    </location>
</feature>
<dbReference type="InterPro" id="IPR034467">
    <property type="entry name" value="Set1A_RRM"/>
</dbReference>
<evidence type="ECO:0000256" key="43">
    <source>
        <dbReference type="RuleBase" id="RU363034"/>
    </source>
</evidence>
<evidence type="ECO:0000256" key="40">
    <source>
        <dbReference type="PIRSR" id="PIRSR602717-51"/>
    </source>
</evidence>
<feature type="domain" description="MYST-type HAT" evidence="50">
    <location>
        <begin position="218"/>
        <end position="491"/>
    </location>
</feature>
<dbReference type="EC" id="2.3.1.48" evidence="6"/>
<dbReference type="FunFam" id="3.30.70.330:FF:000178">
    <property type="entry name" value="Histone-lysine N-methyltransferase"/>
    <property type="match status" value="1"/>
</dbReference>
<evidence type="ECO:0000256" key="39">
    <source>
        <dbReference type="ARBA" id="ARBA00083448"/>
    </source>
</evidence>
<feature type="region of interest" description="Disordered" evidence="44">
    <location>
        <begin position="2404"/>
        <end position="2702"/>
    </location>
</feature>
<feature type="compositionally biased region" description="Polar residues" evidence="44">
    <location>
        <begin position="1372"/>
        <end position="1382"/>
    </location>
</feature>
<dbReference type="InterPro" id="IPR012677">
    <property type="entry name" value="Nucleotide-bd_a/b_plait_sf"/>
</dbReference>
<dbReference type="SUPFAM" id="SSF54160">
    <property type="entry name" value="Chromo domain-like"/>
    <property type="match status" value="1"/>
</dbReference>
<dbReference type="GO" id="GO:0032259">
    <property type="term" value="P:methylation"/>
    <property type="evidence" value="ECO:0007669"/>
    <property type="project" value="UniProtKB-KW"/>
</dbReference>
<evidence type="ECO:0000259" key="45">
    <source>
        <dbReference type="PROSITE" id="PS50102"/>
    </source>
</evidence>
<evidence type="ECO:0000256" key="16">
    <source>
        <dbReference type="ARBA" id="ARBA00022737"/>
    </source>
</evidence>
<dbReference type="FunFam" id="2.40.10.10:FF:000024">
    <property type="entry name" value="Serine protease 53"/>
    <property type="match status" value="1"/>
</dbReference>
<dbReference type="InterPro" id="IPR016181">
    <property type="entry name" value="Acyl_CoA_acyltransferase"/>
</dbReference>
<comment type="catalytic activity">
    <reaction evidence="32">
        <text>L-lysyl-[histone] + acetyl-CoA = N(6)-acetyl-L-lysyl-[histone] + CoA + H(+)</text>
        <dbReference type="Rhea" id="RHEA:21992"/>
        <dbReference type="Rhea" id="RHEA-COMP:9845"/>
        <dbReference type="Rhea" id="RHEA-COMP:11338"/>
        <dbReference type="ChEBI" id="CHEBI:15378"/>
        <dbReference type="ChEBI" id="CHEBI:29969"/>
        <dbReference type="ChEBI" id="CHEBI:57287"/>
        <dbReference type="ChEBI" id="CHEBI:57288"/>
        <dbReference type="ChEBI" id="CHEBI:61930"/>
        <dbReference type="EC" id="2.3.1.48"/>
    </reaction>
    <physiologicalReaction direction="left-to-right" evidence="32">
        <dbReference type="Rhea" id="RHEA:21993"/>
    </physiologicalReaction>
</comment>
<dbReference type="PRINTS" id="PR00722">
    <property type="entry name" value="CHYMOTRYPSIN"/>
</dbReference>
<dbReference type="InterPro" id="IPR001314">
    <property type="entry name" value="Peptidase_S1A"/>
</dbReference>
<dbReference type="Gene3D" id="3.40.630.30">
    <property type="match status" value="1"/>
</dbReference>
<evidence type="ECO:0000256" key="5">
    <source>
        <dbReference type="ARBA" id="ARBA00010107"/>
    </source>
</evidence>
<feature type="region of interest" description="Disordered" evidence="44">
    <location>
        <begin position="2723"/>
        <end position="2765"/>
    </location>
</feature>
<dbReference type="FunFam" id="2.30.30.140:FF:000039">
    <property type="entry name" value="Histone acetyltransferase"/>
    <property type="match status" value="1"/>
</dbReference>
<evidence type="ECO:0000256" key="28">
    <source>
        <dbReference type="ARBA" id="ARBA00023242"/>
    </source>
</evidence>
<dbReference type="InterPro" id="IPR002717">
    <property type="entry name" value="HAT_MYST-type"/>
</dbReference>
<dbReference type="SMART" id="SM00298">
    <property type="entry name" value="CHROMO"/>
    <property type="match status" value="1"/>
</dbReference>
<dbReference type="GO" id="GO:0008270">
    <property type="term" value="F:zinc ion binding"/>
    <property type="evidence" value="ECO:0007669"/>
    <property type="project" value="UniProtKB-KW"/>
</dbReference>
<evidence type="ECO:0000313" key="51">
    <source>
        <dbReference type="EMBL" id="RXN33696.1"/>
    </source>
</evidence>
<dbReference type="InterPro" id="IPR001214">
    <property type="entry name" value="SET_dom"/>
</dbReference>
<feature type="compositionally biased region" description="Acidic residues" evidence="44">
    <location>
        <begin position="2754"/>
        <end position="2763"/>
    </location>
</feature>
<feature type="compositionally biased region" description="Polar residues" evidence="44">
    <location>
        <begin position="1419"/>
        <end position="1431"/>
    </location>
</feature>
<keyword evidence="26" id="KW-0010">Activator</keyword>
<dbReference type="EMBL" id="QBIY01011254">
    <property type="protein sequence ID" value="RXN33696.1"/>
    <property type="molecule type" value="Genomic_DNA"/>
</dbReference>
<feature type="compositionally biased region" description="Basic and acidic residues" evidence="44">
    <location>
        <begin position="1985"/>
        <end position="1995"/>
    </location>
</feature>
<keyword evidence="27" id="KW-0804">Transcription</keyword>
<dbReference type="PROSITE" id="PS51726">
    <property type="entry name" value="MYST_HAT"/>
    <property type="match status" value="1"/>
</dbReference>
<dbReference type="InterPro" id="IPR009003">
    <property type="entry name" value="Peptidase_S1_PA"/>
</dbReference>
<dbReference type="GO" id="GO:0006508">
    <property type="term" value="P:proteolysis"/>
    <property type="evidence" value="ECO:0007669"/>
    <property type="project" value="UniProtKB-KW"/>
</dbReference>
<feature type="compositionally biased region" description="Low complexity" evidence="44">
    <location>
        <begin position="1670"/>
        <end position="1696"/>
    </location>
</feature>
<feature type="compositionally biased region" description="Pro residues" evidence="44">
    <location>
        <begin position="2074"/>
        <end position="2109"/>
    </location>
</feature>
<feature type="domain" description="RRM" evidence="45">
    <location>
        <begin position="917"/>
        <end position="1003"/>
    </location>
</feature>
<feature type="compositionally biased region" description="Pro residues" evidence="44">
    <location>
        <begin position="1793"/>
        <end position="1806"/>
    </location>
</feature>
<dbReference type="SUPFAM" id="SSF54928">
    <property type="entry name" value="RNA-binding domain, RBD"/>
    <property type="match status" value="2"/>
</dbReference>
<dbReference type="InterPro" id="IPR000953">
    <property type="entry name" value="Chromo/chromo_shadow_dom"/>
</dbReference>
<dbReference type="PROSITE" id="PS50868">
    <property type="entry name" value="POST_SET"/>
    <property type="match status" value="1"/>
</dbReference>
<evidence type="ECO:0000256" key="27">
    <source>
        <dbReference type="ARBA" id="ARBA00023163"/>
    </source>
</evidence>
<feature type="compositionally biased region" description="Acidic residues" evidence="44">
    <location>
        <begin position="2985"/>
        <end position="2996"/>
    </location>
</feature>
<feature type="compositionally biased region" description="Basic and acidic residues" evidence="44">
    <location>
        <begin position="1100"/>
        <end position="1128"/>
    </location>
</feature>
<feature type="compositionally biased region" description="Basic residues" evidence="44">
    <location>
        <begin position="2454"/>
        <end position="2463"/>
    </location>
</feature>
<feature type="compositionally biased region" description="Low complexity" evidence="44">
    <location>
        <begin position="2997"/>
        <end position="3011"/>
    </location>
</feature>
<dbReference type="InterPro" id="IPR003616">
    <property type="entry name" value="Post-SET_dom"/>
</dbReference>
<comment type="catalytic activity">
    <reaction evidence="33">
        <text>propanoyl-CoA + L-lysyl-[protein] = N(6)-propanoyl-L-lysyl-[protein] + CoA + H(+)</text>
        <dbReference type="Rhea" id="RHEA:54020"/>
        <dbReference type="Rhea" id="RHEA-COMP:9752"/>
        <dbReference type="Rhea" id="RHEA-COMP:13758"/>
        <dbReference type="ChEBI" id="CHEBI:15378"/>
        <dbReference type="ChEBI" id="CHEBI:29969"/>
        <dbReference type="ChEBI" id="CHEBI:57287"/>
        <dbReference type="ChEBI" id="CHEBI:57392"/>
        <dbReference type="ChEBI" id="CHEBI:138019"/>
    </reaction>
    <physiologicalReaction direction="left-to-right" evidence="33">
        <dbReference type="Rhea" id="RHEA:54021"/>
    </physiologicalReaction>
</comment>
<evidence type="ECO:0000256" key="8">
    <source>
        <dbReference type="ARBA" id="ARBA00022481"/>
    </source>
</evidence>
<feature type="compositionally biased region" description="Basic residues" evidence="44">
    <location>
        <begin position="1622"/>
        <end position="1634"/>
    </location>
</feature>
<dbReference type="SUPFAM" id="SSF90209">
    <property type="entry name" value="Ran binding protein zinc finger-like"/>
    <property type="match status" value="1"/>
</dbReference>
<dbReference type="GO" id="GO:0045595">
    <property type="term" value="P:regulation of cell differentiation"/>
    <property type="evidence" value="ECO:0007669"/>
    <property type="project" value="UniProtKB-ARBA"/>
</dbReference>
<feature type="compositionally biased region" description="Basic and acidic residues" evidence="44">
    <location>
        <begin position="1539"/>
        <end position="1561"/>
    </location>
</feature>
<dbReference type="PANTHER" id="PTHR45814:SF3">
    <property type="entry name" value="HISTONE-LYSINE N-METHYLTRANSFERASE SETD1A"/>
    <property type="match status" value="1"/>
</dbReference>
<feature type="compositionally biased region" description="Pro residues" evidence="44">
    <location>
        <begin position="1522"/>
        <end position="1538"/>
    </location>
</feature>
<feature type="region of interest" description="Disordered" evidence="44">
    <location>
        <begin position="1082"/>
        <end position="1151"/>
    </location>
</feature>
<dbReference type="Gene3D" id="2.30.30.140">
    <property type="match status" value="1"/>
</dbReference>
<dbReference type="PROSITE" id="PS50240">
    <property type="entry name" value="TRYPSIN_DOM"/>
    <property type="match status" value="1"/>
</dbReference>
<keyword evidence="17 42" id="KW-0863">Zinc-finger</keyword>
<feature type="compositionally biased region" description="Basic and acidic residues" evidence="44">
    <location>
        <begin position="1893"/>
        <end position="1926"/>
    </location>
</feature>
<dbReference type="Gene3D" id="4.10.1060.10">
    <property type="entry name" value="Zinc finger, RanBP2-type"/>
    <property type="match status" value="1"/>
</dbReference>
<feature type="compositionally biased region" description="Pro residues" evidence="44">
    <location>
        <begin position="1494"/>
        <end position="1510"/>
    </location>
</feature>
<dbReference type="GO" id="GO:0048188">
    <property type="term" value="C:Set1C/COMPASS complex"/>
    <property type="evidence" value="ECO:0007669"/>
    <property type="project" value="InterPro"/>
</dbReference>
<dbReference type="GO" id="GO:0045893">
    <property type="term" value="P:positive regulation of DNA-templated transcription"/>
    <property type="evidence" value="ECO:0007669"/>
    <property type="project" value="UniProtKB-ARBA"/>
</dbReference>
<evidence type="ECO:0000256" key="23">
    <source>
        <dbReference type="ARBA" id="ARBA00023015"/>
    </source>
</evidence>
<feature type="compositionally biased region" description="Basic residues" evidence="44">
    <location>
        <begin position="2968"/>
        <end position="2981"/>
    </location>
</feature>
<feature type="compositionally biased region" description="Basic and acidic residues" evidence="44">
    <location>
        <begin position="1599"/>
        <end position="1621"/>
    </location>
</feature>
<keyword evidence="23" id="KW-0805">Transcription regulation</keyword>
<evidence type="ECO:0000259" key="49">
    <source>
        <dbReference type="PROSITE" id="PS50868"/>
    </source>
</evidence>
<comment type="subcellular location">
    <subcellularLocation>
        <location evidence="3">Chromosome</location>
        <location evidence="3">Centromere</location>
    </subcellularLocation>
    <subcellularLocation>
        <location evidence="2">Mitochondrion</location>
    </subcellularLocation>
    <subcellularLocation>
        <location evidence="1">Nucleus</location>
    </subcellularLocation>
</comment>
<feature type="region of interest" description="Disordered" evidence="44">
    <location>
        <begin position="1333"/>
        <end position="2115"/>
    </location>
</feature>
<keyword evidence="19" id="KW-0862">Zinc</keyword>
<evidence type="ECO:0000256" key="21">
    <source>
        <dbReference type="ARBA" id="ARBA00022884"/>
    </source>
</evidence>
<dbReference type="Gene3D" id="2.40.10.10">
    <property type="entry name" value="Trypsin-like serine proteases"/>
    <property type="match status" value="2"/>
</dbReference>
<feature type="compositionally biased region" description="Low complexity" evidence="44">
    <location>
        <begin position="2508"/>
        <end position="2526"/>
    </location>
</feature>
<dbReference type="PROSITE" id="PS00134">
    <property type="entry name" value="TRYPSIN_HIS"/>
    <property type="match status" value="1"/>
</dbReference>
<evidence type="ECO:0000256" key="26">
    <source>
        <dbReference type="ARBA" id="ARBA00023159"/>
    </source>
</evidence>
<evidence type="ECO:0000256" key="29">
    <source>
        <dbReference type="ARBA" id="ARBA00023315"/>
    </source>
</evidence>
<dbReference type="InterPro" id="IPR040706">
    <property type="entry name" value="Zf-MYST"/>
</dbReference>
<dbReference type="Pfam" id="PF00641">
    <property type="entry name" value="Zn_ribbon_RanBP"/>
    <property type="match status" value="1"/>
</dbReference>
<feature type="region of interest" description="Disordered" evidence="44">
    <location>
        <begin position="1"/>
        <end position="93"/>
    </location>
</feature>